<protein>
    <submittedName>
        <fullName evidence="2">Uncharacterized protein</fullName>
    </submittedName>
</protein>
<proteinExistence type="predicted"/>
<name>A0AAP5GZ08_PAEAM</name>
<feature type="chain" id="PRO_5043004878" evidence="1">
    <location>
        <begin position="26"/>
        <end position="94"/>
    </location>
</feature>
<evidence type="ECO:0000313" key="2">
    <source>
        <dbReference type="EMBL" id="MDR6721931.1"/>
    </source>
</evidence>
<sequence length="94" mass="10264">MTLKKILTASVLSLSLLAISVPVMASQASDITIMNKQKNVTIYQDFPSSADIPATKFYSDADGYYGMLRRTNIVQVSPSHVRAYYSGTVVQDLG</sequence>
<keyword evidence="1" id="KW-0732">Signal</keyword>
<reference evidence="2" key="1">
    <citation type="submission" date="2023-07" db="EMBL/GenBank/DDBJ databases">
        <title>Sorghum-associated microbial communities from plants grown in Nebraska, USA.</title>
        <authorList>
            <person name="Schachtman D."/>
        </authorList>
    </citation>
    <scope>NUCLEOTIDE SEQUENCE</scope>
    <source>
        <strain evidence="2">BE80</strain>
    </source>
</reference>
<evidence type="ECO:0000256" key="1">
    <source>
        <dbReference type="SAM" id="SignalP"/>
    </source>
</evidence>
<evidence type="ECO:0000313" key="3">
    <source>
        <dbReference type="Proteomes" id="UP001254832"/>
    </source>
</evidence>
<feature type="signal peptide" evidence="1">
    <location>
        <begin position="1"/>
        <end position="25"/>
    </location>
</feature>
<accession>A0AAP5GZ08</accession>
<dbReference type="AlphaFoldDB" id="A0AAP5GZ08"/>
<organism evidence="2 3">
    <name type="scientific">Paenibacillus amylolyticus</name>
    <dbReference type="NCBI Taxonomy" id="1451"/>
    <lineage>
        <taxon>Bacteria</taxon>
        <taxon>Bacillati</taxon>
        <taxon>Bacillota</taxon>
        <taxon>Bacilli</taxon>
        <taxon>Bacillales</taxon>
        <taxon>Paenibacillaceae</taxon>
        <taxon>Paenibacillus</taxon>
    </lineage>
</organism>
<dbReference type="RefSeq" id="WP_056689949.1">
    <property type="nucleotide sequence ID" value="NZ_JAVDTR010000001.1"/>
</dbReference>
<dbReference type="EMBL" id="JAVDTR010000001">
    <property type="protein sequence ID" value="MDR6721931.1"/>
    <property type="molecule type" value="Genomic_DNA"/>
</dbReference>
<dbReference type="Proteomes" id="UP001254832">
    <property type="component" value="Unassembled WGS sequence"/>
</dbReference>
<gene>
    <name evidence="2" type="ORF">J2W91_000379</name>
</gene>
<comment type="caution">
    <text evidence="2">The sequence shown here is derived from an EMBL/GenBank/DDBJ whole genome shotgun (WGS) entry which is preliminary data.</text>
</comment>